<protein>
    <submittedName>
        <fullName evidence="1">Uncharacterized protein</fullName>
    </submittedName>
</protein>
<organism evidence="1 2">
    <name type="scientific">Dreissena polymorpha</name>
    <name type="common">Zebra mussel</name>
    <name type="synonym">Mytilus polymorpha</name>
    <dbReference type="NCBI Taxonomy" id="45954"/>
    <lineage>
        <taxon>Eukaryota</taxon>
        <taxon>Metazoa</taxon>
        <taxon>Spiralia</taxon>
        <taxon>Lophotrochozoa</taxon>
        <taxon>Mollusca</taxon>
        <taxon>Bivalvia</taxon>
        <taxon>Autobranchia</taxon>
        <taxon>Heteroconchia</taxon>
        <taxon>Euheterodonta</taxon>
        <taxon>Imparidentia</taxon>
        <taxon>Neoheterodontei</taxon>
        <taxon>Myida</taxon>
        <taxon>Dreissenoidea</taxon>
        <taxon>Dreissenidae</taxon>
        <taxon>Dreissena</taxon>
    </lineage>
</organism>
<dbReference type="EMBL" id="JAIWYP010000001">
    <property type="protein sequence ID" value="KAH3882606.1"/>
    <property type="molecule type" value="Genomic_DNA"/>
</dbReference>
<proteinExistence type="predicted"/>
<dbReference type="Proteomes" id="UP000828390">
    <property type="component" value="Unassembled WGS sequence"/>
</dbReference>
<name>A0A9D4MU79_DREPO</name>
<evidence type="ECO:0000313" key="2">
    <source>
        <dbReference type="Proteomes" id="UP000828390"/>
    </source>
</evidence>
<dbReference type="AlphaFoldDB" id="A0A9D4MU79"/>
<evidence type="ECO:0000313" key="1">
    <source>
        <dbReference type="EMBL" id="KAH3882606.1"/>
    </source>
</evidence>
<reference evidence="1" key="1">
    <citation type="journal article" date="2019" name="bioRxiv">
        <title>The Genome of the Zebra Mussel, Dreissena polymorpha: A Resource for Invasive Species Research.</title>
        <authorList>
            <person name="McCartney M.A."/>
            <person name="Auch B."/>
            <person name="Kono T."/>
            <person name="Mallez S."/>
            <person name="Zhang Y."/>
            <person name="Obille A."/>
            <person name="Becker A."/>
            <person name="Abrahante J.E."/>
            <person name="Garbe J."/>
            <person name="Badalamenti J.P."/>
            <person name="Herman A."/>
            <person name="Mangelson H."/>
            <person name="Liachko I."/>
            <person name="Sullivan S."/>
            <person name="Sone E.D."/>
            <person name="Koren S."/>
            <person name="Silverstein K.A.T."/>
            <person name="Beckman K.B."/>
            <person name="Gohl D.M."/>
        </authorList>
    </citation>
    <scope>NUCLEOTIDE SEQUENCE</scope>
    <source>
        <strain evidence="1">Duluth1</strain>
        <tissue evidence="1">Whole animal</tissue>
    </source>
</reference>
<gene>
    <name evidence="1" type="ORF">DPMN_006548</name>
</gene>
<sequence>MLTSHNGRRTTDKRRSQKLTMSTLCSEKRKTLLLQAREAVLHTFVDESHGALEYTRITSINEIDPDVVVEVVVVTGTIIKLIQDVIKTNVLTKFHEDKCDFIRKMPCFLAAMFFNQPEPFAKIVQHIIWTNPSTKFHEDLTINMWPLMKTAPPPPSLVGHVFQVTGNPPLECSKKIIKYKCSKKIIKYKFCDQTITVASPVLTRKNAPPPPPAAMFRTIT</sequence>
<reference evidence="1" key="2">
    <citation type="submission" date="2020-11" db="EMBL/GenBank/DDBJ databases">
        <authorList>
            <person name="McCartney M.A."/>
            <person name="Auch B."/>
            <person name="Kono T."/>
            <person name="Mallez S."/>
            <person name="Becker A."/>
            <person name="Gohl D.M."/>
            <person name="Silverstein K.A.T."/>
            <person name="Koren S."/>
            <person name="Bechman K.B."/>
            <person name="Herman A."/>
            <person name="Abrahante J.E."/>
            <person name="Garbe J."/>
        </authorList>
    </citation>
    <scope>NUCLEOTIDE SEQUENCE</scope>
    <source>
        <strain evidence="1">Duluth1</strain>
        <tissue evidence="1">Whole animal</tissue>
    </source>
</reference>
<accession>A0A9D4MU79</accession>
<keyword evidence="2" id="KW-1185">Reference proteome</keyword>
<comment type="caution">
    <text evidence="1">The sequence shown here is derived from an EMBL/GenBank/DDBJ whole genome shotgun (WGS) entry which is preliminary data.</text>
</comment>